<dbReference type="Gene3D" id="3.40.250.10">
    <property type="entry name" value="Rhodanese-like domain"/>
    <property type="match status" value="1"/>
</dbReference>
<feature type="domain" description="Rhodanese" evidence="1">
    <location>
        <begin position="19"/>
        <end position="104"/>
    </location>
</feature>
<protein>
    <submittedName>
        <fullName evidence="2">Rhodanese-like domain-containing protein</fullName>
    </submittedName>
</protein>
<dbReference type="InterPro" id="IPR001763">
    <property type="entry name" value="Rhodanese-like_dom"/>
</dbReference>
<dbReference type="SUPFAM" id="SSF52821">
    <property type="entry name" value="Rhodanese/Cell cycle control phosphatase"/>
    <property type="match status" value="1"/>
</dbReference>
<dbReference type="Pfam" id="PF00581">
    <property type="entry name" value="Rhodanese"/>
    <property type="match status" value="1"/>
</dbReference>
<dbReference type="RefSeq" id="WP_185721937.1">
    <property type="nucleotide sequence ID" value="NZ_BAAAWI010000001.1"/>
</dbReference>
<name>A0A7G7MQS8_9PSEU</name>
<evidence type="ECO:0000313" key="3">
    <source>
        <dbReference type="Proteomes" id="UP000515728"/>
    </source>
</evidence>
<gene>
    <name evidence="2" type="ORF">H6H00_15510</name>
</gene>
<dbReference type="SMART" id="SM00450">
    <property type="entry name" value="RHOD"/>
    <property type="match status" value="1"/>
</dbReference>
<dbReference type="Proteomes" id="UP000515728">
    <property type="component" value="Chromosome"/>
</dbReference>
<reference evidence="2 3" key="1">
    <citation type="submission" date="2020-08" db="EMBL/GenBank/DDBJ databases">
        <authorList>
            <person name="Mo P."/>
        </authorList>
    </citation>
    <scope>NUCLEOTIDE SEQUENCE [LARGE SCALE GENOMIC DNA]</scope>
    <source>
        <strain evidence="2 3">CGMCC 4.1532</strain>
    </source>
</reference>
<evidence type="ECO:0000259" key="1">
    <source>
        <dbReference type="PROSITE" id="PS50206"/>
    </source>
</evidence>
<accession>A0A7G7MQS8</accession>
<dbReference type="EMBL" id="CP060131">
    <property type="protein sequence ID" value="QNG55139.1"/>
    <property type="molecule type" value="Genomic_DNA"/>
</dbReference>
<organism evidence="2 3">
    <name type="scientific">Pseudonocardia petroleophila</name>
    <dbReference type="NCBI Taxonomy" id="37331"/>
    <lineage>
        <taxon>Bacteria</taxon>
        <taxon>Bacillati</taxon>
        <taxon>Actinomycetota</taxon>
        <taxon>Actinomycetes</taxon>
        <taxon>Pseudonocardiales</taxon>
        <taxon>Pseudonocardiaceae</taxon>
        <taxon>Pseudonocardia</taxon>
    </lineage>
</organism>
<dbReference type="PANTHER" id="PTHR43031:SF1">
    <property type="entry name" value="PYRIDINE NUCLEOTIDE-DISULPHIDE OXIDOREDUCTASE"/>
    <property type="match status" value="1"/>
</dbReference>
<evidence type="ECO:0000313" key="2">
    <source>
        <dbReference type="EMBL" id="QNG55139.1"/>
    </source>
</evidence>
<dbReference type="InterPro" id="IPR050229">
    <property type="entry name" value="GlpE_sulfurtransferase"/>
</dbReference>
<proteinExistence type="predicted"/>
<sequence>MNTSDQIHQVDPTEARQLAADGALLLDVREPDEWAAGHAADATHMPLGDLDPDSVPRDRIVVAVCRSGNRSGKAAVALAEAGIDVRNMAGGMNAWAEANLPITRDDGQPGTVA</sequence>
<dbReference type="CDD" id="cd00158">
    <property type="entry name" value="RHOD"/>
    <property type="match status" value="1"/>
</dbReference>
<keyword evidence="3" id="KW-1185">Reference proteome</keyword>
<dbReference type="InterPro" id="IPR036873">
    <property type="entry name" value="Rhodanese-like_dom_sf"/>
</dbReference>
<dbReference type="KEGG" id="ppel:H6H00_15510"/>
<dbReference type="PROSITE" id="PS50206">
    <property type="entry name" value="RHODANESE_3"/>
    <property type="match status" value="1"/>
</dbReference>
<dbReference type="AlphaFoldDB" id="A0A7G7MQS8"/>
<dbReference type="PANTHER" id="PTHR43031">
    <property type="entry name" value="FAD-DEPENDENT OXIDOREDUCTASE"/>
    <property type="match status" value="1"/>
</dbReference>